<protein>
    <submittedName>
        <fullName evidence="1">Uncharacterized protein</fullName>
    </submittedName>
</protein>
<proteinExistence type="predicted"/>
<keyword evidence="2" id="KW-1185">Reference proteome</keyword>
<dbReference type="RefSeq" id="WP_051901982.1">
    <property type="nucleotide sequence ID" value="NZ_BNEE01000006.1"/>
</dbReference>
<organism evidence="1 2">
    <name type="scientific">Streptomyces xanthophaeus</name>
    <dbReference type="NCBI Taxonomy" id="67385"/>
    <lineage>
        <taxon>Bacteria</taxon>
        <taxon>Bacillati</taxon>
        <taxon>Actinomycetota</taxon>
        <taxon>Actinomycetes</taxon>
        <taxon>Kitasatosporales</taxon>
        <taxon>Streptomycetaceae</taxon>
        <taxon>Streptomyces</taxon>
    </lineage>
</organism>
<evidence type="ECO:0000313" key="2">
    <source>
        <dbReference type="Proteomes" id="UP000600026"/>
    </source>
</evidence>
<evidence type="ECO:0000313" key="1">
    <source>
        <dbReference type="EMBL" id="GHI85465.1"/>
    </source>
</evidence>
<dbReference type="EMBL" id="BNEE01000006">
    <property type="protein sequence ID" value="GHI85465.1"/>
    <property type="molecule type" value="Genomic_DNA"/>
</dbReference>
<reference evidence="1" key="1">
    <citation type="submission" date="2020-09" db="EMBL/GenBank/DDBJ databases">
        <title>Whole genome shotgun sequence of Streptomyces xanthophaeus NBRC 12829.</title>
        <authorList>
            <person name="Komaki H."/>
            <person name="Tamura T."/>
        </authorList>
    </citation>
    <scope>NUCLEOTIDE SEQUENCE</scope>
    <source>
        <strain evidence="1">NBRC 12829</strain>
    </source>
</reference>
<name>A0A919GVX1_9ACTN</name>
<dbReference type="AlphaFoldDB" id="A0A919GVX1"/>
<comment type="caution">
    <text evidence="1">The sequence shown here is derived from an EMBL/GenBank/DDBJ whole genome shotgun (WGS) entry which is preliminary data.</text>
</comment>
<gene>
    <name evidence="1" type="ORF">Sxan_28290</name>
</gene>
<dbReference type="Proteomes" id="UP000600026">
    <property type="component" value="Unassembled WGS sequence"/>
</dbReference>
<sequence>MGYWGWIVVAKGDSALVEHPAVTADGRVGVLHAYVRGDWREIWLDGGCGRPGAAAQAVARVTGAPAMVVVVADEDCAVLHAAAPAGAPWTGVFQESAALEYEAVPPGYVRARAVSGALAWAAEAGLTADAAGAEAAFADGWYTDLLTALGFPEGAEAGP</sequence>
<accession>A0A919GVX1</accession>
<dbReference type="OrthoDB" id="4290050at2"/>